<dbReference type="InterPro" id="IPR005861">
    <property type="entry name" value="HisP_aminotrans"/>
</dbReference>
<dbReference type="GO" id="GO:0000105">
    <property type="term" value="P:L-histidine biosynthetic process"/>
    <property type="evidence" value="ECO:0007669"/>
    <property type="project" value="UniProtKB-UniRule"/>
</dbReference>
<evidence type="ECO:0000256" key="8">
    <source>
        <dbReference type="ARBA" id="ARBA00022898"/>
    </source>
</evidence>
<evidence type="ECO:0000256" key="7">
    <source>
        <dbReference type="ARBA" id="ARBA00022679"/>
    </source>
</evidence>
<reference evidence="13" key="2">
    <citation type="submission" date="2020-01" db="EMBL/GenBank/DDBJ databases">
        <authorList>
            <person name="Campanaro S."/>
        </authorList>
    </citation>
    <scope>NUCLEOTIDE SEQUENCE</scope>
    <source>
        <strain evidence="13">AS06rmzACSIP_7</strain>
    </source>
</reference>
<sequence length="359" mass="40764">MKFSIEDRIREIPYYPKAMMYGLEDGWVRLSSNENPFPPSPDAFSAIMDGLFYVNRYPGTEPELKADIGAKYGVDPEQVLIGNGSNELIEMSFKAMKHSEKNTVIISEPSFAFYSIAAKIYGYEVSRAPLVNMRVDLDVVRDLIDEKTRLIFLNNPNNPTGTIFEENEFARFLKVLPPDILVVVDEAYAEFVESARFPKSFAYVRDFPVIVLRTFSKAYGLAGLRVGYGVADTSLISFLERTKQPFSVNMMALIGARAAFKDEKYLKKIFENNRKGKKYLYGALKSLSIPFVATEANFILMEIGARAEAVSKRLFDEKILVRWMGAYNLHDYIRVGVGTMDENRLFVEALKRIMQKGEG</sequence>
<keyword evidence="8 11" id="KW-0663">Pyridoxal phosphate</keyword>
<dbReference type="EMBL" id="JAAYEE010000099">
    <property type="protein sequence ID" value="NLW35024.1"/>
    <property type="molecule type" value="Genomic_DNA"/>
</dbReference>
<comment type="subunit">
    <text evidence="4 11">Homodimer.</text>
</comment>
<gene>
    <name evidence="11 13" type="primary">hisC</name>
    <name evidence="13" type="ORF">GXY80_06015</name>
</gene>
<evidence type="ECO:0000256" key="6">
    <source>
        <dbReference type="ARBA" id="ARBA00022605"/>
    </source>
</evidence>
<organism evidence="13 14">
    <name type="scientific">Syntrophorhabdus aromaticivorans</name>
    <dbReference type="NCBI Taxonomy" id="328301"/>
    <lineage>
        <taxon>Bacteria</taxon>
        <taxon>Pseudomonadati</taxon>
        <taxon>Thermodesulfobacteriota</taxon>
        <taxon>Syntrophorhabdia</taxon>
        <taxon>Syntrophorhabdales</taxon>
        <taxon>Syntrophorhabdaceae</taxon>
        <taxon>Syntrophorhabdus</taxon>
    </lineage>
</organism>
<feature type="domain" description="Aminotransferase class I/classII large" evidence="12">
    <location>
        <begin position="27"/>
        <end position="350"/>
    </location>
</feature>
<dbReference type="SUPFAM" id="SSF53383">
    <property type="entry name" value="PLP-dependent transferases"/>
    <property type="match status" value="1"/>
</dbReference>
<dbReference type="GO" id="GO:0004400">
    <property type="term" value="F:histidinol-phosphate transaminase activity"/>
    <property type="evidence" value="ECO:0007669"/>
    <property type="project" value="UniProtKB-UniRule"/>
</dbReference>
<dbReference type="InterPro" id="IPR015424">
    <property type="entry name" value="PyrdxlP-dep_Trfase"/>
</dbReference>
<evidence type="ECO:0000256" key="11">
    <source>
        <dbReference type="HAMAP-Rule" id="MF_01023"/>
    </source>
</evidence>
<dbReference type="PANTHER" id="PTHR43643:SF6">
    <property type="entry name" value="HISTIDINOL-PHOSPHATE AMINOTRANSFERASE"/>
    <property type="match status" value="1"/>
</dbReference>
<name>A0A351U7S2_9BACT</name>
<comment type="cofactor">
    <cofactor evidence="1 11">
        <name>pyridoxal 5'-phosphate</name>
        <dbReference type="ChEBI" id="CHEBI:597326"/>
    </cofactor>
</comment>
<evidence type="ECO:0000256" key="4">
    <source>
        <dbReference type="ARBA" id="ARBA00011738"/>
    </source>
</evidence>
<dbReference type="Gene3D" id="3.90.1150.10">
    <property type="entry name" value="Aspartate Aminotransferase, domain 1"/>
    <property type="match status" value="1"/>
</dbReference>
<dbReference type="CDD" id="cd00609">
    <property type="entry name" value="AAT_like"/>
    <property type="match status" value="1"/>
</dbReference>
<dbReference type="InterPro" id="IPR001917">
    <property type="entry name" value="Aminotrans_II_pyridoxalP_BS"/>
</dbReference>
<keyword evidence="7 11" id="KW-0808">Transferase</keyword>
<dbReference type="HAMAP" id="MF_01023">
    <property type="entry name" value="HisC_aminotrans_2"/>
    <property type="match status" value="1"/>
</dbReference>
<dbReference type="InterPro" id="IPR015422">
    <property type="entry name" value="PyrdxlP-dep_Trfase_small"/>
</dbReference>
<evidence type="ECO:0000256" key="1">
    <source>
        <dbReference type="ARBA" id="ARBA00001933"/>
    </source>
</evidence>
<dbReference type="EC" id="2.6.1.9" evidence="11"/>
<proteinExistence type="inferred from homology"/>
<dbReference type="PANTHER" id="PTHR43643">
    <property type="entry name" value="HISTIDINOL-PHOSPHATE AMINOTRANSFERASE 2"/>
    <property type="match status" value="1"/>
</dbReference>
<comment type="similarity">
    <text evidence="3 11">Belongs to the class-II pyridoxal-phosphate-dependent aminotransferase family. Histidinol-phosphate aminotransferase subfamily.</text>
</comment>
<comment type="catalytic activity">
    <reaction evidence="10 11">
        <text>L-histidinol phosphate + 2-oxoglutarate = 3-(imidazol-4-yl)-2-oxopropyl phosphate + L-glutamate</text>
        <dbReference type="Rhea" id="RHEA:23744"/>
        <dbReference type="ChEBI" id="CHEBI:16810"/>
        <dbReference type="ChEBI" id="CHEBI:29985"/>
        <dbReference type="ChEBI" id="CHEBI:57766"/>
        <dbReference type="ChEBI" id="CHEBI:57980"/>
        <dbReference type="EC" id="2.6.1.9"/>
    </reaction>
</comment>
<feature type="modified residue" description="N6-(pyridoxal phosphate)lysine" evidence="11">
    <location>
        <position position="217"/>
    </location>
</feature>
<dbReference type="GO" id="GO:0030170">
    <property type="term" value="F:pyridoxal phosphate binding"/>
    <property type="evidence" value="ECO:0007669"/>
    <property type="project" value="InterPro"/>
</dbReference>
<comment type="caution">
    <text evidence="13">The sequence shown here is derived from an EMBL/GenBank/DDBJ whole genome shotgun (WGS) entry which is preliminary data.</text>
</comment>
<dbReference type="PROSITE" id="PS00599">
    <property type="entry name" value="AA_TRANSFER_CLASS_2"/>
    <property type="match status" value="1"/>
</dbReference>
<dbReference type="STRING" id="909663.GCA_000512235_02784"/>
<dbReference type="NCBIfam" id="TIGR01141">
    <property type="entry name" value="hisC"/>
    <property type="match status" value="1"/>
</dbReference>
<evidence type="ECO:0000256" key="3">
    <source>
        <dbReference type="ARBA" id="ARBA00007970"/>
    </source>
</evidence>
<evidence type="ECO:0000313" key="14">
    <source>
        <dbReference type="Proteomes" id="UP000777265"/>
    </source>
</evidence>
<accession>A0A351U7S2</accession>
<keyword evidence="5 11" id="KW-0032">Aminotransferase</keyword>
<evidence type="ECO:0000313" key="13">
    <source>
        <dbReference type="EMBL" id="NLW35024.1"/>
    </source>
</evidence>
<evidence type="ECO:0000259" key="12">
    <source>
        <dbReference type="Pfam" id="PF00155"/>
    </source>
</evidence>
<reference evidence="13" key="1">
    <citation type="journal article" date="2020" name="Biotechnol. Biofuels">
        <title>New insights from the biogas microbiome by comprehensive genome-resolved metagenomics of nearly 1600 species originating from multiple anaerobic digesters.</title>
        <authorList>
            <person name="Campanaro S."/>
            <person name="Treu L."/>
            <person name="Rodriguez-R L.M."/>
            <person name="Kovalovszki A."/>
            <person name="Ziels R.M."/>
            <person name="Maus I."/>
            <person name="Zhu X."/>
            <person name="Kougias P.G."/>
            <person name="Basile A."/>
            <person name="Luo G."/>
            <person name="Schluter A."/>
            <person name="Konstantinidis K.T."/>
            <person name="Angelidaki I."/>
        </authorList>
    </citation>
    <scope>NUCLEOTIDE SEQUENCE</scope>
    <source>
        <strain evidence="13">AS06rmzACSIP_7</strain>
    </source>
</reference>
<dbReference type="AlphaFoldDB" id="A0A351U7S2"/>
<comment type="pathway">
    <text evidence="2 11">Amino-acid biosynthesis; L-histidine biosynthesis; L-histidine from 5-phospho-alpha-D-ribose 1-diphosphate: step 7/9.</text>
</comment>
<dbReference type="InterPro" id="IPR004839">
    <property type="entry name" value="Aminotransferase_I/II_large"/>
</dbReference>
<evidence type="ECO:0000256" key="2">
    <source>
        <dbReference type="ARBA" id="ARBA00005011"/>
    </source>
</evidence>
<protein>
    <recommendedName>
        <fullName evidence="11">Histidinol-phosphate aminotransferase</fullName>
        <ecNumber evidence="11">2.6.1.9</ecNumber>
    </recommendedName>
    <alternativeName>
        <fullName evidence="11">Imidazole acetol-phosphate transaminase</fullName>
    </alternativeName>
</protein>
<dbReference type="InterPro" id="IPR050106">
    <property type="entry name" value="HistidinolP_aminotransfase"/>
</dbReference>
<dbReference type="Pfam" id="PF00155">
    <property type="entry name" value="Aminotran_1_2"/>
    <property type="match status" value="1"/>
</dbReference>
<keyword evidence="6 11" id="KW-0028">Amino-acid biosynthesis</keyword>
<dbReference type="Proteomes" id="UP000777265">
    <property type="component" value="Unassembled WGS sequence"/>
</dbReference>
<evidence type="ECO:0000256" key="10">
    <source>
        <dbReference type="ARBA" id="ARBA00047481"/>
    </source>
</evidence>
<dbReference type="InterPro" id="IPR015421">
    <property type="entry name" value="PyrdxlP-dep_Trfase_major"/>
</dbReference>
<keyword evidence="9 11" id="KW-0368">Histidine biosynthesis</keyword>
<dbReference type="Gene3D" id="3.40.640.10">
    <property type="entry name" value="Type I PLP-dependent aspartate aminotransferase-like (Major domain)"/>
    <property type="match status" value="1"/>
</dbReference>
<evidence type="ECO:0000256" key="5">
    <source>
        <dbReference type="ARBA" id="ARBA00022576"/>
    </source>
</evidence>
<evidence type="ECO:0000256" key="9">
    <source>
        <dbReference type="ARBA" id="ARBA00023102"/>
    </source>
</evidence>